<comment type="caution">
    <text evidence="18">The sequence shown here is derived from an EMBL/GenBank/DDBJ whole genome shotgun (WGS) entry which is preliminary data.</text>
</comment>
<dbReference type="InterPro" id="IPR013658">
    <property type="entry name" value="SGL"/>
</dbReference>
<evidence type="ECO:0000256" key="2">
    <source>
        <dbReference type="ARBA" id="ARBA00001913"/>
    </source>
</evidence>
<evidence type="ECO:0000256" key="10">
    <source>
        <dbReference type="ARBA" id="ARBA00022723"/>
    </source>
</evidence>
<evidence type="ECO:0000256" key="11">
    <source>
        <dbReference type="ARBA" id="ARBA00022801"/>
    </source>
</evidence>
<dbReference type="PRINTS" id="PR01790">
    <property type="entry name" value="SMP30FAMILY"/>
</dbReference>
<organism evidence="18 19">
    <name type="scientific">Eumeta variegata</name>
    <name type="common">Bagworm moth</name>
    <name type="synonym">Eumeta japonica</name>
    <dbReference type="NCBI Taxonomy" id="151549"/>
    <lineage>
        <taxon>Eukaryota</taxon>
        <taxon>Metazoa</taxon>
        <taxon>Ecdysozoa</taxon>
        <taxon>Arthropoda</taxon>
        <taxon>Hexapoda</taxon>
        <taxon>Insecta</taxon>
        <taxon>Pterygota</taxon>
        <taxon>Neoptera</taxon>
        <taxon>Endopterygota</taxon>
        <taxon>Lepidoptera</taxon>
        <taxon>Glossata</taxon>
        <taxon>Ditrysia</taxon>
        <taxon>Tineoidea</taxon>
        <taxon>Psychidae</taxon>
        <taxon>Oiketicinae</taxon>
        <taxon>Eumeta</taxon>
    </lineage>
</organism>
<keyword evidence="9" id="KW-0963">Cytoplasm</keyword>
<feature type="binding site" evidence="15">
    <location>
        <position position="232"/>
    </location>
    <ligand>
        <name>a divalent metal cation</name>
        <dbReference type="ChEBI" id="CHEBI:60240"/>
    </ligand>
</feature>
<sequence>MQILIYLLGTALIGVEAYKGDMPLIKNVWQGGTHSEGPHWSAAENALYWVDISAQKVHRLDPTTGDVATREITYGPVSPVVTVAETPGVLLICVRTELYFMHWDSTDGDSSLRLLSVLDLGLPNNRCNDGKVDAKGRLWIGTMGKEVKGEVDLDQGSLYVVTEKNYLNPLVKVRPVSVSNGIAWTRNSKFMFYIDTPSRNIDVFDFNLDIGGIRNRRTLFNFASNNVTGLPDGMTIDTEGNLWVACFNGGKVIKIDSRSGKLLEQHKLPVEKVTSVAWGGPEMSTLYVTTSKVDLTTAELAKQPEAGSVFAIEGTGAKGLPPNEFRYSNAETY</sequence>
<evidence type="ECO:0000256" key="16">
    <source>
        <dbReference type="SAM" id="SignalP"/>
    </source>
</evidence>
<dbReference type="EMBL" id="BGZK01000793">
    <property type="protein sequence ID" value="GBP60669.1"/>
    <property type="molecule type" value="Genomic_DNA"/>
</dbReference>
<feature type="binding site" evidence="15">
    <location>
        <position position="146"/>
    </location>
    <ligand>
        <name>substrate</name>
    </ligand>
</feature>
<evidence type="ECO:0000256" key="9">
    <source>
        <dbReference type="ARBA" id="ARBA00022490"/>
    </source>
</evidence>
<keyword evidence="19" id="KW-1185">Reference proteome</keyword>
<dbReference type="InterPro" id="IPR005511">
    <property type="entry name" value="SMP-30"/>
</dbReference>
<evidence type="ECO:0000256" key="6">
    <source>
        <dbReference type="ARBA" id="ARBA00008853"/>
    </source>
</evidence>
<feature type="chain" id="PRO_5020029883" description="Regucalcin" evidence="16">
    <location>
        <begin position="18"/>
        <end position="333"/>
    </location>
</feature>
<comment type="cofactor">
    <cofactor evidence="4">
        <name>Mg(2+)</name>
        <dbReference type="ChEBI" id="CHEBI:18420"/>
    </cofactor>
</comment>
<evidence type="ECO:0000256" key="14">
    <source>
        <dbReference type="PIRSR" id="PIRSR605511-1"/>
    </source>
</evidence>
<dbReference type="GO" id="GO:0005509">
    <property type="term" value="F:calcium ion binding"/>
    <property type="evidence" value="ECO:0007669"/>
    <property type="project" value="InterPro"/>
</dbReference>
<feature type="binding site" evidence="15">
    <location>
        <position position="180"/>
    </location>
    <ligand>
        <name>a divalent metal cation</name>
        <dbReference type="ChEBI" id="CHEBI:60240"/>
    </ligand>
</feature>
<dbReference type="GO" id="GO:0030234">
    <property type="term" value="F:enzyme regulator activity"/>
    <property type="evidence" value="ECO:0007669"/>
    <property type="project" value="InterPro"/>
</dbReference>
<evidence type="ECO:0000256" key="4">
    <source>
        <dbReference type="ARBA" id="ARBA00001946"/>
    </source>
</evidence>
<feature type="binding site" evidence="15">
    <location>
        <position position="36"/>
    </location>
    <ligand>
        <name>a divalent metal cation</name>
        <dbReference type="ChEBI" id="CHEBI:60240"/>
    </ligand>
</feature>
<comment type="cofactor">
    <cofactor evidence="3">
        <name>Mn(2+)</name>
        <dbReference type="ChEBI" id="CHEBI:29035"/>
    </cofactor>
</comment>
<evidence type="ECO:0000256" key="13">
    <source>
        <dbReference type="ARBA" id="ARBA00032464"/>
    </source>
</evidence>
<dbReference type="PANTHER" id="PTHR10907">
    <property type="entry name" value="REGUCALCIN"/>
    <property type="match status" value="1"/>
</dbReference>
<dbReference type="EC" id="3.1.1.17" evidence="7"/>
<evidence type="ECO:0000256" key="7">
    <source>
        <dbReference type="ARBA" id="ARBA00013227"/>
    </source>
</evidence>
<evidence type="ECO:0000256" key="1">
    <source>
        <dbReference type="ARBA" id="ARBA00001589"/>
    </source>
</evidence>
<dbReference type="PANTHER" id="PTHR10907:SF47">
    <property type="entry name" value="REGUCALCIN"/>
    <property type="match status" value="1"/>
</dbReference>
<dbReference type="Proteomes" id="UP000299102">
    <property type="component" value="Unassembled WGS sequence"/>
</dbReference>
<evidence type="ECO:0000259" key="17">
    <source>
        <dbReference type="Pfam" id="PF08450"/>
    </source>
</evidence>
<dbReference type="GO" id="GO:0019853">
    <property type="term" value="P:L-ascorbic acid biosynthetic process"/>
    <property type="evidence" value="ECO:0007669"/>
    <property type="project" value="TreeGrafter"/>
</dbReference>
<keyword evidence="12" id="KW-0106">Calcium</keyword>
<keyword evidence="15" id="KW-0862">Zinc</keyword>
<dbReference type="GO" id="GO:0005737">
    <property type="term" value="C:cytoplasm"/>
    <property type="evidence" value="ECO:0007669"/>
    <property type="project" value="UniProtKB-SubCell"/>
</dbReference>
<evidence type="ECO:0000256" key="12">
    <source>
        <dbReference type="ARBA" id="ARBA00022837"/>
    </source>
</evidence>
<feature type="binding site" evidence="15">
    <location>
        <position position="126"/>
    </location>
    <ligand>
        <name>substrate</name>
    </ligand>
</feature>
<feature type="signal peptide" evidence="16">
    <location>
        <begin position="1"/>
        <end position="17"/>
    </location>
</feature>
<dbReference type="Gene3D" id="2.120.10.30">
    <property type="entry name" value="TolB, C-terminal domain"/>
    <property type="match status" value="1"/>
</dbReference>
<keyword evidence="11" id="KW-0378">Hydrolase</keyword>
<comment type="cofactor">
    <cofactor evidence="2">
        <name>Ca(2+)</name>
        <dbReference type="ChEBI" id="CHEBI:29108"/>
    </cofactor>
</comment>
<reference evidence="18 19" key="1">
    <citation type="journal article" date="2019" name="Commun. Biol.">
        <title>The bagworm genome reveals a unique fibroin gene that provides high tensile strength.</title>
        <authorList>
            <person name="Kono N."/>
            <person name="Nakamura H."/>
            <person name="Ohtoshi R."/>
            <person name="Tomita M."/>
            <person name="Numata K."/>
            <person name="Arakawa K."/>
        </authorList>
    </citation>
    <scope>NUCLEOTIDE SEQUENCE [LARGE SCALE GENOMIC DNA]</scope>
</reference>
<evidence type="ECO:0000313" key="19">
    <source>
        <dbReference type="Proteomes" id="UP000299102"/>
    </source>
</evidence>
<dbReference type="STRING" id="151549.A0A4C1XEC2"/>
<feature type="domain" description="SMP-30/Gluconolactonase/LRE-like region" evidence="17">
    <location>
        <begin position="35"/>
        <end position="291"/>
    </location>
</feature>
<name>A0A4C1XEC2_EUMVA</name>
<keyword evidence="10 15" id="KW-0479">Metal-binding</keyword>
<evidence type="ECO:0000256" key="15">
    <source>
        <dbReference type="PIRSR" id="PIRSR605511-2"/>
    </source>
</evidence>
<dbReference type="AlphaFoldDB" id="A0A4C1XEC2"/>
<dbReference type="GO" id="GO:0004341">
    <property type="term" value="F:gluconolactonase activity"/>
    <property type="evidence" value="ECO:0007669"/>
    <property type="project" value="UniProtKB-EC"/>
</dbReference>
<dbReference type="PRINTS" id="PR01791">
    <property type="entry name" value="REGUCALCIN"/>
</dbReference>
<dbReference type="FunFam" id="2.120.10.30:FF:000027">
    <property type="entry name" value="Regucalcin homologue"/>
    <property type="match status" value="1"/>
</dbReference>
<protein>
    <recommendedName>
        <fullName evidence="8">Regucalcin</fullName>
        <ecNumber evidence="7">3.1.1.17</ecNumber>
    </recommendedName>
    <alternativeName>
        <fullName evidence="13">Gluconolactonase</fullName>
    </alternativeName>
</protein>
<accession>A0A4C1XEC2</accession>
<evidence type="ECO:0000256" key="5">
    <source>
        <dbReference type="ARBA" id="ARBA00004496"/>
    </source>
</evidence>
<feature type="binding site" evidence="15">
    <location>
        <position position="128"/>
    </location>
    <ligand>
        <name>substrate</name>
    </ligand>
</feature>
<keyword evidence="16" id="KW-0732">Signal</keyword>
<comment type="catalytic activity">
    <reaction evidence="1">
        <text>D-glucono-1,5-lactone + H2O = D-gluconate + H(+)</text>
        <dbReference type="Rhea" id="RHEA:10440"/>
        <dbReference type="ChEBI" id="CHEBI:15377"/>
        <dbReference type="ChEBI" id="CHEBI:15378"/>
        <dbReference type="ChEBI" id="CHEBI:16217"/>
        <dbReference type="ChEBI" id="CHEBI:18391"/>
        <dbReference type="EC" id="3.1.1.17"/>
    </reaction>
</comment>
<evidence type="ECO:0000256" key="8">
    <source>
        <dbReference type="ARBA" id="ARBA00016808"/>
    </source>
</evidence>
<comment type="similarity">
    <text evidence="6">Belongs to the SMP-30/CGR1 family.</text>
</comment>
<dbReference type="InterPro" id="IPR008367">
    <property type="entry name" value="Regucalcin"/>
</dbReference>
<dbReference type="SUPFAM" id="SSF63829">
    <property type="entry name" value="Calcium-dependent phosphotriesterase"/>
    <property type="match status" value="1"/>
</dbReference>
<proteinExistence type="inferred from homology"/>
<evidence type="ECO:0000256" key="3">
    <source>
        <dbReference type="ARBA" id="ARBA00001936"/>
    </source>
</evidence>
<evidence type="ECO:0000313" key="18">
    <source>
        <dbReference type="EMBL" id="GBP60669.1"/>
    </source>
</evidence>
<comment type="subcellular location">
    <subcellularLocation>
        <location evidence="5">Cytoplasm</location>
    </subcellularLocation>
</comment>
<dbReference type="OrthoDB" id="423498at2759"/>
<dbReference type="InterPro" id="IPR011042">
    <property type="entry name" value="6-blade_b-propeller_TolB-like"/>
</dbReference>
<feature type="active site" description="Proton donor/acceptor" evidence="14">
    <location>
        <position position="232"/>
    </location>
</feature>
<comment type="cofactor">
    <cofactor evidence="15">
        <name>Zn(2+)</name>
        <dbReference type="ChEBI" id="CHEBI:29105"/>
    </cofactor>
    <text evidence="15">Binds 1 divalent metal cation per subunit.</text>
</comment>
<dbReference type="Pfam" id="PF08450">
    <property type="entry name" value="SGL"/>
    <property type="match status" value="1"/>
</dbReference>
<gene>
    <name evidence="18" type="primary">RGN</name>
    <name evidence="18" type="ORF">EVAR_55739_1</name>
</gene>